<reference evidence="2 3" key="1">
    <citation type="submission" date="2023-03" db="EMBL/GenBank/DDBJ databases">
        <title>WGS of Gossypium arboreum.</title>
        <authorList>
            <person name="Yu D."/>
        </authorList>
    </citation>
    <scope>NUCLEOTIDE SEQUENCE [LARGE SCALE GENOMIC DNA]</scope>
    <source>
        <tissue evidence="2">Leaf</tissue>
    </source>
</reference>
<evidence type="ECO:0000313" key="3">
    <source>
        <dbReference type="Proteomes" id="UP001358586"/>
    </source>
</evidence>
<organism evidence="2 3">
    <name type="scientific">Gossypium arboreum</name>
    <name type="common">Tree cotton</name>
    <name type="synonym">Gossypium nanking</name>
    <dbReference type="NCBI Taxonomy" id="29729"/>
    <lineage>
        <taxon>Eukaryota</taxon>
        <taxon>Viridiplantae</taxon>
        <taxon>Streptophyta</taxon>
        <taxon>Embryophyta</taxon>
        <taxon>Tracheophyta</taxon>
        <taxon>Spermatophyta</taxon>
        <taxon>Magnoliopsida</taxon>
        <taxon>eudicotyledons</taxon>
        <taxon>Gunneridae</taxon>
        <taxon>Pentapetalae</taxon>
        <taxon>rosids</taxon>
        <taxon>malvids</taxon>
        <taxon>Malvales</taxon>
        <taxon>Malvaceae</taxon>
        <taxon>Malvoideae</taxon>
        <taxon>Gossypium</taxon>
    </lineage>
</organism>
<sequence>MLQVMEAELANLNTDDEEEDPITLEKDQFATEDNYNSTWPTCSSTIDVDERNNECTRRVAVDIEARRSDQREEIMENKAITICEGKKRQRTREEITMGNAPISIMVEFIERSTAAGEEEKARVATEYFKELFTASNMKNINRVLSRILTCIQENMNAKLVKEFKPEEILTAIKELYKCIDEAQATFVPGRKITDNAIIAYEDLTLHLLGEVYGVQGNCWSMEWDGEWGTESRSTSGMKLESRGLGIAE</sequence>
<gene>
    <name evidence="2" type="ORF">PVK06_016523</name>
</gene>
<feature type="region of interest" description="Disordered" evidence="1">
    <location>
        <begin position="228"/>
        <end position="248"/>
    </location>
</feature>
<protein>
    <submittedName>
        <fullName evidence="2">Uncharacterized protein</fullName>
    </submittedName>
</protein>
<proteinExistence type="predicted"/>
<evidence type="ECO:0000313" key="2">
    <source>
        <dbReference type="EMBL" id="KAK5832720.1"/>
    </source>
</evidence>
<accession>A0ABR0Q076</accession>
<dbReference type="EMBL" id="JARKNE010000005">
    <property type="protein sequence ID" value="KAK5832720.1"/>
    <property type="molecule type" value="Genomic_DNA"/>
</dbReference>
<keyword evidence="3" id="KW-1185">Reference proteome</keyword>
<name>A0ABR0Q076_GOSAR</name>
<evidence type="ECO:0000256" key="1">
    <source>
        <dbReference type="SAM" id="MobiDB-lite"/>
    </source>
</evidence>
<comment type="caution">
    <text evidence="2">The sequence shown here is derived from an EMBL/GenBank/DDBJ whole genome shotgun (WGS) entry which is preliminary data.</text>
</comment>
<dbReference type="Proteomes" id="UP001358586">
    <property type="component" value="Chromosome 5"/>
</dbReference>